<dbReference type="InterPro" id="IPR037682">
    <property type="entry name" value="TonB_C"/>
</dbReference>
<feature type="transmembrane region" description="Helical" evidence="10">
    <location>
        <begin position="272"/>
        <end position="290"/>
    </location>
</feature>
<feature type="transmembrane region" description="Helical" evidence="10">
    <location>
        <begin position="6"/>
        <end position="25"/>
    </location>
</feature>
<dbReference type="GO" id="GO:0055085">
    <property type="term" value="P:transmembrane transport"/>
    <property type="evidence" value="ECO:0007669"/>
    <property type="project" value="InterPro"/>
</dbReference>
<evidence type="ECO:0000313" key="13">
    <source>
        <dbReference type="Proteomes" id="UP000266292"/>
    </source>
</evidence>
<keyword evidence="7" id="KW-0653">Protein transport</keyword>
<keyword evidence="3" id="KW-0813">Transport</keyword>
<dbReference type="PROSITE" id="PS52015">
    <property type="entry name" value="TONB_CTD"/>
    <property type="match status" value="1"/>
</dbReference>
<dbReference type="EMBL" id="CP021235">
    <property type="protein sequence ID" value="ARS36123.1"/>
    <property type="molecule type" value="Genomic_DNA"/>
</dbReference>
<dbReference type="CDD" id="cd07341">
    <property type="entry name" value="M56_BlaR1_MecR1_like"/>
    <property type="match status" value="1"/>
</dbReference>
<proteinExistence type="inferred from homology"/>
<feature type="transmembrane region" description="Helical" evidence="10">
    <location>
        <begin position="37"/>
        <end position="57"/>
    </location>
</feature>
<keyword evidence="8 10" id="KW-1133">Transmembrane helix</keyword>
<dbReference type="Pfam" id="PF05569">
    <property type="entry name" value="Peptidase_M56"/>
    <property type="match status" value="1"/>
</dbReference>
<dbReference type="AlphaFoldDB" id="A0A1X9YTD6"/>
<dbReference type="GO" id="GO:0015031">
    <property type="term" value="P:protein transport"/>
    <property type="evidence" value="ECO:0007669"/>
    <property type="project" value="UniProtKB-KW"/>
</dbReference>
<evidence type="ECO:0000256" key="1">
    <source>
        <dbReference type="ARBA" id="ARBA00004383"/>
    </source>
</evidence>
<accession>A0A1X9YTD6</accession>
<dbReference type="NCBIfam" id="TIGR01352">
    <property type="entry name" value="tonB_Cterm"/>
    <property type="match status" value="1"/>
</dbReference>
<evidence type="ECO:0000259" key="11">
    <source>
        <dbReference type="PROSITE" id="PS52015"/>
    </source>
</evidence>
<evidence type="ECO:0000256" key="9">
    <source>
        <dbReference type="ARBA" id="ARBA00023136"/>
    </source>
</evidence>
<evidence type="ECO:0000256" key="7">
    <source>
        <dbReference type="ARBA" id="ARBA00022927"/>
    </source>
</evidence>
<dbReference type="Proteomes" id="UP000266292">
    <property type="component" value="Chromosome"/>
</dbReference>
<keyword evidence="6 10" id="KW-0812">Transmembrane</keyword>
<feature type="domain" description="TonB C-terminal" evidence="11">
    <location>
        <begin position="345"/>
        <end position="436"/>
    </location>
</feature>
<dbReference type="GO" id="GO:0031992">
    <property type="term" value="F:energy transducer activity"/>
    <property type="evidence" value="ECO:0007669"/>
    <property type="project" value="TreeGrafter"/>
</dbReference>
<comment type="subcellular location">
    <subcellularLocation>
        <location evidence="1">Cell inner membrane</location>
        <topology evidence="1">Single-pass membrane protein</topology>
        <orientation evidence="1">Periplasmic side</orientation>
    </subcellularLocation>
</comment>
<evidence type="ECO:0000256" key="2">
    <source>
        <dbReference type="ARBA" id="ARBA00006555"/>
    </source>
</evidence>
<dbReference type="InterPro" id="IPR008756">
    <property type="entry name" value="Peptidase_M56"/>
</dbReference>
<evidence type="ECO:0000256" key="4">
    <source>
        <dbReference type="ARBA" id="ARBA00022475"/>
    </source>
</evidence>
<protein>
    <recommendedName>
        <fullName evidence="11">TonB C-terminal domain-containing protein</fullName>
    </recommendedName>
</protein>
<evidence type="ECO:0000256" key="8">
    <source>
        <dbReference type="ARBA" id="ARBA00022989"/>
    </source>
</evidence>
<evidence type="ECO:0000256" key="5">
    <source>
        <dbReference type="ARBA" id="ARBA00022519"/>
    </source>
</evidence>
<keyword evidence="13" id="KW-1185">Reference proteome</keyword>
<keyword evidence="5" id="KW-0997">Cell inner membrane</keyword>
<dbReference type="OrthoDB" id="1039448at2"/>
<evidence type="ECO:0000256" key="3">
    <source>
        <dbReference type="ARBA" id="ARBA00022448"/>
    </source>
</evidence>
<evidence type="ECO:0000256" key="6">
    <source>
        <dbReference type="ARBA" id="ARBA00022692"/>
    </source>
</evidence>
<dbReference type="InterPro" id="IPR051045">
    <property type="entry name" value="TonB-dependent_transducer"/>
</dbReference>
<gene>
    <name evidence="12" type="ORF">CA264_12165</name>
</gene>
<comment type="similarity">
    <text evidence="2">Belongs to the TonB family.</text>
</comment>
<keyword evidence="4" id="KW-1003">Cell membrane</keyword>
<name>A0A1X9YTD6_9BACT</name>
<evidence type="ECO:0000256" key="10">
    <source>
        <dbReference type="SAM" id="Phobius"/>
    </source>
</evidence>
<reference evidence="13" key="1">
    <citation type="submission" date="2017-05" db="EMBL/GenBank/DDBJ databases">
        <authorList>
            <person name="Ray J."/>
            <person name="Price M."/>
            <person name="Deutschbauer A."/>
        </authorList>
    </citation>
    <scope>NUCLEOTIDE SEQUENCE [LARGE SCALE GENOMIC DNA]</scope>
    <source>
        <strain evidence="13">DSM 19842</strain>
    </source>
</reference>
<feature type="transmembrane region" description="Helical" evidence="10">
    <location>
        <begin position="91"/>
        <end position="114"/>
    </location>
</feature>
<dbReference type="RefSeq" id="WP_025607512.1">
    <property type="nucleotide sequence ID" value="NZ_CP021235.1"/>
</dbReference>
<sequence length="436" mass="48385">MEALLNYTVKVGIGLLALYLFYFALLRRQNNFAFNRAYLLSAPLIALLLPLVTWPALLAPEAAVTQTLEAVRLGEVMVTARRPDNAAPGTAFAVSTVLAGLYLAGVLLIVAKLGRQLWQIRQMKSAATPVPAAVPAQVYQLHTHYPAFAFGSSIFLSKQQAQLSQQEQQQVLAHEMAHVQFGHTWDVLFYELLSAVLWFHPALWLLKQELRDVHEYQADAAVVEEHQTQQYTSLLSREALLTMGLPVGSHFTRPQVLKRLHMLQRQGQKPSWIRPLLVLPLLGGLAFMLARQQAAALPAAMQSQPLRTAVKPAVTEAAADEAQPSEETAKDQPYTYVEQMPSFEGGDTALLKFLGTNIRYPEDAKQAGVEGLVVLSFVVEQDGSLYDFQLVKGVSPSIDAEAMRVVKRMDGKWSPGRQNNQPVPVRYTIPVRFAIR</sequence>
<evidence type="ECO:0000313" key="12">
    <source>
        <dbReference type="EMBL" id="ARS36123.1"/>
    </source>
</evidence>
<dbReference type="InterPro" id="IPR006260">
    <property type="entry name" value="TonB/TolA_C"/>
</dbReference>
<dbReference type="KEGG" id="pact:CA264_12165"/>
<dbReference type="SUPFAM" id="SSF74653">
    <property type="entry name" value="TolA/TonB C-terminal domain"/>
    <property type="match status" value="1"/>
</dbReference>
<dbReference type="Gene3D" id="3.30.1150.10">
    <property type="match status" value="1"/>
</dbReference>
<keyword evidence="9 10" id="KW-0472">Membrane</keyword>
<dbReference type="PANTHER" id="PTHR33446:SF2">
    <property type="entry name" value="PROTEIN TONB"/>
    <property type="match status" value="1"/>
</dbReference>
<dbReference type="STRING" id="709015.GCA_000472485_02464"/>
<dbReference type="Pfam" id="PF03544">
    <property type="entry name" value="TonB_C"/>
    <property type="match status" value="1"/>
</dbReference>
<dbReference type="GO" id="GO:0098797">
    <property type="term" value="C:plasma membrane protein complex"/>
    <property type="evidence" value="ECO:0007669"/>
    <property type="project" value="TreeGrafter"/>
</dbReference>
<organism evidence="12 13">
    <name type="scientific">Pontibacter actiniarum</name>
    <dbReference type="NCBI Taxonomy" id="323450"/>
    <lineage>
        <taxon>Bacteria</taxon>
        <taxon>Pseudomonadati</taxon>
        <taxon>Bacteroidota</taxon>
        <taxon>Cytophagia</taxon>
        <taxon>Cytophagales</taxon>
        <taxon>Hymenobacteraceae</taxon>
        <taxon>Pontibacter</taxon>
    </lineage>
</organism>
<dbReference type="PANTHER" id="PTHR33446">
    <property type="entry name" value="PROTEIN TONB-RELATED"/>
    <property type="match status" value="1"/>
</dbReference>